<name>A0A841JJH4_9SPHI</name>
<evidence type="ECO:0000313" key="3">
    <source>
        <dbReference type="Proteomes" id="UP000548326"/>
    </source>
</evidence>
<dbReference type="Proteomes" id="UP000548326">
    <property type="component" value="Unassembled WGS sequence"/>
</dbReference>
<dbReference type="EMBL" id="JACHCA010000022">
    <property type="protein sequence ID" value="MBB6131329.1"/>
    <property type="molecule type" value="Genomic_DNA"/>
</dbReference>
<sequence>MANSTKDQAKESTNTMLPGNVSQGTLDSWKEQYKEVHIVTVTVNEHEKLTGYFKKPGRDIMANCVNLSQEGKVFEAREFLANNTFIGGDKTIMSNFDAAVITQTKLWSALNFLKAEVVKY</sequence>
<dbReference type="AlphaFoldDB" id="A0A841JJH4"/>
<comment type="caution">
    <text evidence="2">The sequence shown here is derived from an EMBL/GenBank/DDBJ whole genome shotgun (WGS) entry which is preliminary data.</text>
</comment>
<proteinExistence type="predicted"/>
<gene>
    <name evidence="2" type="ORF">HDF22_005480</name>
</gene>
<protein>
    <submittedName>
        <fullName evidence="2">Uncharacterized protein</fullName>
    </submittedName>
</protein>
<evidence type="ECO:0000313" key="2">
    <source>
        <dbReference type="EMBL" id="MBB6131329.1"/>
    </source>
</evidence>
<dbReference type="Gene3D" id="3.30.2220.10">
    <property type="entry name" value="rbstp2171"/>
    <property type="match status" value="1"/>
</dbReference>
<reference evidence="2 3" key="1">
    <citation type="submission" date="2020-08" db="EMBL/GenBank/DDBJ databases">
        <title>Genomic Encyclopedia of Type Strains, Phase IV (KMG-V): Genome sequencing to study the core and pangenomes of soil and plant-associated prokaryotes.</title>
        <authorList>
            <person name="Whitman W."/>
        </authorList>
    </citation>
    <scope>NUCLEOTIDE SEQUENCE [LARGE SCALE GENOMIC DNA]</scope>
    <source>
        <strain evidence="2 3">MP601</strain>
    </source>
</reference>
<accession>A0A841JJH4</accession>
<feature type="region of interest" description="Disordered" evidence="1">
    <location>
        <begin position="1"/>
        <end position="23"/>
    </location>
</feature>
<evidence type="ECO:0000256" key="1">
    <source>
        <dbReference type="SAM" id="MobiDB-lite"/>
    </source>
</evidence>
<dbReference type="RefSeq" id="WP_183589852.1">
    <property type="nucleotide sequence ID" value="NZ_JACHCA010000022.1"/>
</dbReference>
<organism evidence="2 3">
    <name type="scientific">Mucilaginibacter lappiensis</name>
    <dbReference type="NCBI Taxonomy" id="354630"/>
    <lineage>
        <taxon>Bacteria</taxon>
        <taxon>Pseudomonadati</taxon>
        <taxon>Bacteroidota</taxon>
        <taxon>Sphingobacteriia</taxon>
        <taxon>Sphingobacteriales</taxon>
        <taxon>Sphingobacteriaceae</taxon>
        <taxon>Mucilaginibacter</taxon>
    </lineage>
</organism>